<proteinExistence type="predicted"/>
<evidence type="ECO:0000256" key="1">
    <source>
        <dbReference type="SAM" id="MobiDB-lite"/>
    </source>
</evidence>
<evidence type="ECO:0000256" key="2">
    <source>
        <dbReference type="SAM" id="SignalP"/>
    </source>
</evidence>
<reference evidence="4" key="1">
    <citation type="submission" date="2022-11" db="UniProtKB">
        <authorList>
            <consortium name="WormBaseParasite"/>
        </authorList>
    </citation>
    <scope>IDENTIFICATION</scope>
</reference>
<keyword evidence="2" id="KW-0732">Signal</keyword>
<feature type="chain" id="PRO_5037709349" evidence="2">
    <location>
        <begin position="18"/>
        <end position="181"/>
    </location>
</feature>
<evidence type="ECO:0000313" key="3">
    <source>
        <dbReference type="Proteomes" id="UP000887565"/>
    </source>
</evidence>
<feature type="compositionally biased region" description="Low complexity" evidence="1">
    <location>
        <begin position="44"/>
        <end position="57"/>
    </location>
</feature>
<evidence type="ECO:0000313" key="4">
    <source>
        <dbReference type="WBParaSite" id="nRc.2.0.1.t37568-RA"/>
    </source>
</evidence>
<dbReference type="WBParaSite" id="nRc.2.0.1.t37568-RA">
    <property type="protein sequence ID" value="nRc.2.0.1.t37568-RA"/>
    <property type="gene ID" value="nRc.2.0.1.g37568"/>
</dbReference>
<sequence>MQVSILLMIVLYGSNLSSRINCSRVSRKTEVDLESSPPMDQNDQQNQKLQSSSSKSALLHRRRSKLRKILSEARRRQNSIGGNMDKSSNLKNDIKILIDQISDDDQNNRLNRQIFSEAKNQRLFYENLDKNRAKNKDSGSKMINSAGQNLDHSLNLVIHLIERSNFENEKKRIKNLIDQIL</sequence>
<feature type="signal peptide" evidence="2">
    <location>
        <begin position="1"/>
        <end position="17"/>
    </location>
</feature>
<name>A0A915KFH7_ROMCU</name>
<organism evidence="3 4">
    <name type="scientific">Romanomermis culicivorax</name>
    <name type="common">Nematode worm</name>
    <dbReference type="NCBI Taxonomy" id="13658"/>
    <lineage>
        <taxon>Eukaryota</taxon>
        <taxon>Metazoa</taxon>
        <taxon>Ecdysozoa</taxon>
        <taxon>Nematoda</taxon>
        <taxon>Enoplea</taxon>
        <taxon>Dorylaimia</taxon>
        <taxon>Mermithida</taxon>
        <taxon>Mermithoidea</taxon>
        <taxon>Mermithidae</taxon>
        <taxon>Romanomermis</taxon>
    </lineage>
</organism>
<protein>
    <submittedName>
        <fullName evidence="4">Uncharacterized protein</fullName>
    </submittedName>
</protein>
<keyword evidence="3" id="KW-1185">Reference proteome</keyword>
<feature type="region of interest" description="Disordered" evidence="1">
    <location>
        <begin position="29"/>
        <end position="61"/>
    </location>
</feature>
<accession>A0A915KFH7</accession>
<dbReference type="AlphaFoldDB" id="A0A915KFH7"/>
<dbReference type="Proteomes" id="UP000887565">
    <property type="component" value="Unplaced"/>
</dbReference>